<sequence>MLTDEQKLELDKDIQEIVDARVQTQVEERLSKEIVKRFSPVEITSDPVDRLAADKMGGFKSSAHFYAELIEEGKTNHAPETLKAWDEAVSKKDLAEGAMSTGGYAVPVQIGAVIIDKTLEESIVMPRASVQPMMSNRITFAADVDANHQTNFFGGVTIYRPGEAGQKTASSPTYAQIALTLHKVTGLCHVSDELLEDSAIAVEADITRKFSQAIAFTQDDDFINGNGVNAPLGFLNSNNPSIITVTAETGQGAATIVAENIIKMWARMYSRGKSKSVWMANDDTFPQLATMALAVGTGGVPLWMPAGGLTGLPYQTLMGRPLIFTEKCQTLGTAGDIALVDLSQYKIGTKSGLQVATSMHFKFDYDQQSFRFVLRYDGQPTWTSALTPLRSSSTLSPFIVLNSTRT</sequence>
<comment type="subcellular location">
    <subcellularLocation>
        <location evidence="1">Virion</location>
    </subcellularLocation>
</comment>
<dbReference type="Gene3D" id="3.30.2400.10">
    <property type="entry name" value="Major capsid protein gp5"/>
    <property type="match status" value="1"/>
</dbReference>
<reference evidence="4" key="1">
    <citation type="submission" date="2020-03" db="EMBL/GenBank/DDBJ databases">
        <title>The deep terrestrial virosphere.</title>
        <authorList>
            <person name="Holmfeldt K."/>
            <person name="Nilsson E."/>
            <person name="Simone D."/>
            <person name="Lopez-Fernandez M."/>
            <person name="Wu X."/>
            <person name="de Brujin I."/>
            <person name="Lundin D."/>
            <person name="Andersson A."/>
            <person name="Bertilsson S."/>
            <person name="Dopson M."/>
        </authorList>
    </citation>
    <scope>NUCLEOTIDE SEQUENCE</scope>
    <source>
        <strain evidence="4">MM415B02340</strain>
    </source>
</reference>
<evidence type="ECO:0000313" key="4">
    <source>
        <dbReference type="EMBL" id="QJA84857.1"/>
    </source>
</evidence>
<accession>A0A6M3KRX1</accession>
<feature type="domain" description="Phage capsid-like C-terminal" evidence="3">
    <location>
        <begin position="102"/>
        <end position="389"/>
    </location>
</feature>
<protein>
    <submittedName>
        <fullName evidence="4">Putative capsid protein</fullName>
    </submittedName>
</protein>
<dbReference type="NCBIfam" id="TIGR01554">
    <property type="entry name" value="major_cap_HK97"/>
    <property type="match status" value="1"/>
</dbReference>
<keyword evidence="2" id="KW-0946">Virion</keyword>
<dbReference type="EMBL" id="MT142537">
    <property type="protein sequence ID" value="QJA84857.1"/>
    <property type="molecule type" value="Genomic_DNA"/>
</dbReference>
<name>A0A6M3KRX1_9ZZZZ</name>
<evidence type="ECO:0000256" key="2">
    <source>
        <dbReference type="ARBA" id="ARBA00022844"/>
    </source>
</evidence>
<dbReference type="InterPro" id="IPR024455">
    <property type="entry name" value="Phage_capsid"/>
</dbReference>
<evidence type="ECO:0000256" key="1">
    <source>
        <dbReference type="ARBA" id="ARBA00004328"/>
    </source>
</evidence>
<dbReference type="InterPro" id="IPR054612">
    <property type="entry name" value="Phage_capsid-like_C"/>
</dbReference>
<organism evidence="4">
    <name type="scientific">viral metagenome</name>
    <dbReference type="NCBI Taxonomy" id="1070528"/>
    <lineage>
        <taxon>unclassified sequences</taxon>
        <taxon>metagenomes</taxon>
        <taxon>organismal metagenomes</taxon>
    </lineage>
</organism>
<gene>
    <name evidence="4" type="ORF">MM415B02340_0017</name>
</gene>
<proteinExistence type="predicted"/>
<dbReference type="Pfam" id="PF05065">
    <property type="entry name" value="Phage_capsid"/>
    <property type="match status" value="1"/>
</dbReference>
<dbReference type="GO" id="GO:0044423">
    <property type="term" value="C:virion component"/>
    <property type="evidence" value="ECO:0007669"/>
    <property type="project" value="UniProtKB-KW"/>
</dbReference>
<evidence type="ECO:0000259" key="3">
    <source>
        <dbReference type="Pfam" id="PF05065"/>
    </source>
</evidence>
<dbReference type="SUPFAM" id="SSF56563">
    <property type="entry name" value="Major capsid protein gp5"/>
    <property type="match status" value="1"/>
</dbReference>
<dbReference type="AlphaFoldDB" id="A0A6M3KRX1"/>